<evidence type="ECO:0000256" key="6">
    <source>
        <dbReference type="ARBA" id="ARBA00023065"/>
    </source>
</evidence>
<evidence type="ECO:0000256" key="8">
    <source>
        <dbReference type="ARBA" id="ARBA00023303"/>
    </source>
</evidence>
<feature type="transmembrane region" description="Helical" evidence="10">
    <location>
        <begin position="286"/>
        <end position="306"/>
    </location>
</feature>
<keyword evidence="5 10" id="KW-1133">Transmembrane helix</keyword>
<dbReference type="GO" id="GO:0008381">
    <property type="term" value="F:mechanosensitive monoatomic ion channel activity"/>
    <property type="evidence" value="ECO:0007669"/>
    <property type="project" value="TreeGrafter"/>
</dbReference>
<dbReference type="Gene3D" id="2.30.30.60">
    <property type="match status" value="1"/>
</dbReference>
<dbReference type="InterPro" id="IPR010920">
    <property type="entry name" value="LSM_dom_sf"/>
</dbReference>
<keyword evidence="4 10" id="KW-0812">Transmembrane</keyword>
<feature type="transmembrane region" description="Helical" evidence="10">
    <location>
        <begin position="542"/>
        <end position="565"/>
    </location>
</feature>
<evidence type="ECO:0000259" key="11">
    <source>
        <dbReference type="Pfam" id="PF00924"/>
    </source>
</evidence>
<evidence type="ECO:0000256" key="10">
    <source>
        <dbReference type="SAM" id="Phobius"/>
    </source>
</evidence>
<dbReference type="Proteomes" id="UP000327013">
    <property type="component" value="Chromosome 7"/>
</dbReference>
<dbReference type="Pfam" id="PF00924">
    <property type="entry name" value="MS_channel_2nd"/>
    <property type="match status" value="1"/>
</dbReference>
<feature type="domain" description="Mechanosensitive ion channel MscS" evidence="11">
    <location>
        <begin position="561"/>
        <end position="618"/>
    </location>
</feature>
<comment type="subcellular location">
    <subcellularLocation>
        <location evidence="1">Membrane</location>
        <topology evidence="1">Multi-pass membrane protein</topology>
    </subcellularLocation>
</comment>
<dbReference type="PANTHER" id="PTHR31618">
    <property type="entry name" value="MECHANOSENSITIVE ION CHANNEL PROTEIN 5"/>
    <property type="match status" value="1"/>
</dbReference>
<evidence type="ECO:0000256" key="1">
    <source>
        <dbReference type="ARBA" id="ARBA00004141"/>
    </source>
</evidence>
<organism evidence="12 13">
    <name type="scientific">Carpinus fangiana</name>
    <dbReference type="NCBI Taxonomy" id="176857"/>
    <lineage>
        <taxon>Eukaryota</taxon>
        <taxon>Viridiplantae</taxon>
        <taxon>Streptophyta</taxon>
        <taxon>Embryophyta</taxon>
        <taxon>Tracheophyta</taxon>
        <taxon>Spermatophyta</taxon>
        <taxon>Magnoliopsida</taxon>
        <taxon>eudicotyledons</taxon>
        <taxon>Gunneridae</taxon>
        <taxon>Pentapetalae</taxon>
        <taxon>rosids</taxon>
        <taxon>fabids</taxon>
        <taxon>Fagales</taxon>
        <taxon>Betulaceae</taxon>
        <taxon>Carpinus</taxon>
    </lineage>
</organism>
<reference evidence="12 13" key="1">
    <citation type="submission" date="2019-06" db="EMBL/GenBank/DDBJ databases">
        <title>A chromosomal-level reference genome of Carpinus fangiana (Coryloideae, Betulaceae).</title>
        <authorList>
            <person name="Yang X."/>
            <person name="Wang Z."/>
            <person name="Zhang L."/>
            <person name="Hao G."/>
            <person name="Liu J."/>
            <person name="Yang Y."/>
        </authorList>
    </citation>
    <scope>NUCLEOTIDE SEQUENCE [LARGE SCALE GENOMIC DNA]</scope>
    <source>
        <strain evidence="12">Cfa_2016G</strain>
        <tissue evidence="12">Leaf</tissue>
    </source>
</reference>
<accession>A0A5N6RKZ0</accession>
<evidence type="ECO:0000313" key="13">
    <source>
        <dbReference type="Proteomes" id="UP000327013"/>
    </source>
</evidence>
<evidence type="ECO:0000313" key="12">
    <source>
        <dbReference type="EMBL" id="KAE8100081.1"/>
    </source>
</evidence>
<name>A0A5N6RKZ0_9ROSI</name>
<feature type="compositionally biased region" description="Polar residues" evidence="9">
    <location>
        <begin position="37"/>
        <end position="64"/>
    </location>
</feature>
<evidence type="ECO:0000256" key="9">
    <source>
        <dbReference type="SAM" id="MobiDB-lite"/>
    </source>
</evidence>
<feature type="transmembrane region" description="Helical" evidence="10">
    <location>
        <begin position="510"/>
        <end position="530"/>
    </location>
</feature>
<feature type="transmembrane region" description="Helical" evidence="10">
    <location>
        <begin position="207"/>
        <end position="235"/>
    </location>
</feature>
<evidence type="ECO:0000256" key="5">
    <source>
        <dbReference type="ARBA" id="ARBA00022989"/>
    </source>
</evidence>
<dbReference type="OrthoDB" id="544685at2759"/>
<dbReference type="InterPro" id="IPR023408">
    <property type="entry name" value="MscS_beta-dom_sf"/>
</dbReference>
<keyword evidence="8" id="KW-0407">Ion channel</keyword>
<evidence type="ECO:0000256" key="4">
    <source>
        <dbReference type="ARBA" id="ARBA00022692"/>
    </source>
</evidence>
<sequence>MDAKQGPLRGGGVSTVEIKAPNEGQVVVEIKGEETSKPITESTTKASESCKQSKAASESTTGDSKSVPFGCPSPEISRLYPSPNKPPKFPTTYQNVTQRRSLATSVYSKPKSRIVEQPYPTYGNMFDENGSTPRRVSIAQKPRLMESPGQDVDEEIYKVMKLNKAKHRRVKIKFSLEVIAFGCILGCLVASLTANGLKTLMVWGLEFWKWCVLVMVIFSGMLITNWFMRVVVFFIERNFLLRKKVLYFVHGLKKSVQVYIWLSFVLLTCVLLINHGVKRSKTATKILGYVTRTLVSLLVGSFLWLMKTLMLKILASNFHVNTFFDRIQESIFHQYVLQTLSGPPLVMQAESIGRSPGVGRLTIRSKKKRKVKKEKEIIDIGKLHKMKHGKVSAWTMKVLVDAVMSSGLSTISNILDESVDDEDGERTDVEITNEMEANAAAYHIFWNDHLLRFMVKEEVDLVFPLLEGGETGRIDSKDLTDWVVKVYKGRKALAHALNDTKTAVKQLNKIVTVILIILTTLLWLLLMEIATTKVLLFLSSQFVVVAFIFGNTCKTIFEAIIFVFVMHPFDVGDRCVIDDIPMMVEEMNILTTVFLKLDNEKVYYPNSVLATKPISNYYRSPDLGDSVELAIDFMTPVDRIGMLKEKITQ</sequence>
<dbReference type="GO" id="GO:0005886">
    <property type="term" value="C:plasma membrane"/>
    <property type="evidence" value="ECO:0007669"/>
    <property type="project" value="TreeGrafter"/>
</dbReference>
<evidence type="ECO:0000256" key="3">
    <source>
        <dbReference type="ARBA" id="ARBA00022448"/>
    </source>
</evidence>
<feature type="transmembrane region" description="Helical" evidence="10">
    <location>
        <begin position="174"/>
        <end position="195"/>
    </location>
</feature>
<dbReference type="InterPro" id="IPR006685">
    <property type="entry name" value="MscS_channel_2nd"/>
</dbReference>
<dbReference type="FunFam" id="2.30.30.60:FF:000003">
    <property type="entry name" value="Predicted mechanosensitive ion channel"/>
    <property type="match status" value="1"/>
</dbReference>
<gene>
    <name evidence="12" type="ORF">FH972_018009</name>
</gene>
<dbReference type="AlphaFoldDB" id="A0A5N6RKZ0"/>
<evidence type="ECO:0000256" key="7">
    <source>
        <dbReference type="ARBA" id="ARBA00023136"/>
    </source>
</evidence>
<dbReference type="SUPFAM" id="SSF50182">
    <property type="entry name" value="Sm-like ribonucleoproteins"/>
    <property type="match status" value="1"/>
</dbReference>
<proteinExistence type="inferred from homology"/>
<keyword evidence="13" id="KW-1185">Reference proteome</keyword>
<evidence type="ECO:0000256" key="2">
    <source>
        <dbReference type="ARBA" id="ARBA00008017"/>
    </source>
</evidence>
<keyword evidence="6" id="KW-0406">Ion transport</keyword>
<dbReference type="EMBL" id="CM017327">
    <property type="protein sequence ID" value="KAE8100081.1"/>
    <property type="molecule type" value="Genomic_DNA"/>
</dbReference>
<protein>
    <recommendedName>
        <fullName evidence="11">Mechanosensitive ion channel MscS domain-containing protein</fullName>
    </recommendedName>
</protein>
<keyword evidence="3" id="KW-0813">Transport</keyword>
<dbReference type="PANTHER" id="PTHR31618:SF20">
    <property type="entry name" value="MECHANOSENSITIVE ION CHANNEL PROTEIN 10"/>
    <property type="match status" value="1"/>
</dbReference>
<dbReference type="GO" id="GO:0006820">
    <property type="term" value="P:monoatomic anion transport"/>
    <property type="evidence" value="ECO:0007669"/>
    <property type="project" value="TreeGrafter"/>
</dbReference>
<comment type="similarity">
    <text evidence="2">Belongs to the MscS (TC 1.A.23) family.</text>
</comment>
<feature type="transmembrane region" description="Helical" evidence="10">
    <location>
        <begin position="256"/>
        <end position="274"/>
    </location>
</feature>
<feature type="region of interest" description="Disordered" evidence="9">
    <location>
        <begin position="1"/>
        <end position="92"/>
    </location>
</feature>
<keyword evidence="7 10" id="KW-0472">Membrane</keyword>
<dbReference type="GO" id="GO:0050982">
    <property type="term" value="P:detection of mechanical stimulus"/>
    <property type="evidence" value="ECO:0007669"/>
    <property type="project" value="UniProtKB-ARBA"/>
</dbReference>
<dbReference type="InterPro" id="IPR016688">
    <property type="entry name" value="MscS-like_plants/fungi"/>
</dbReference>
<dbReference type="PIRSF" id="PIRSF017209">
    <property type="entry name" value="Memb_At2g17000_prd"/>
    <property type="match status" value="1"/>
</dbReference>